<dbReference type="AlphaFoldDB" id="A0A4R0N4N1"/>
<keyword evidence="1" id="KW-1133">Transmembrane helix</keyword>
<gene>
    <name evidence="2" type="ORF">EZ428_06025</name>
</gene>
<name>A0A4R0N4N1_9SPHI</name>
<evidence type="ECO:0000313" key="2">
    <source>
        <dbReference type="EMBL" id="TCC94327.1"/>
    </source>
</evidence>
<reference evidence="2 3" key="1">
    <citation type="submission" date="2019-02" db="EMBL/GenBank/DDBJ databases">
        <title>Pedobacter sp. RP-1-13 sp. nov., isolated from Arctic soil.</title>
        <authorList>
            <person name="Dahal R.H."/>
        </authorList>
    </citation>
    <scope>NUCLEOTIDE SEQUENCE [LARGE SCALE GENOMIC DNA]</scope>
    <source>
        <strain evidence="2 3">RP-1-13</strain>
    </source>
</reference>
<feature type="transmembrane region" description="Helical" evidence="1">
    <location>
        <begin position="6"/>
        <end position="26"/>
    </location>
</feature>
<protein>
    <submittedName>
        <fullName evidence="2">Uncharacterized protein</fullName>
    </submittedName>
</protein>
<proteinExistence type="predicted"/>
<keyword evidence="1" id="KW-0472">Membrane</keyword>
<comment type="caution">
    <text evidence="2">The sequence shown here is derived from an EMBL/GenBank/DDBJ whole genome shotgun (WGS) entry which is preliminary data.</text>
</comment>
<evidence type="ECO:0000256" key="1">
    <source>
        <dbReference type="SAM" id="Phobius"/>
    </source>
</evidence>
<dbReference type="EMBL" id="SJSK01000001">
    <property type="protein sequence ID" value="TCC94327.1"/>
    <property type="molecule type" value="Genomic_DNA"/>
</dbReference>
<evidence type="ECO:0000313" key="3">
    <source>
        <dbReference type="Proteomes" id="UP000292884"/>
    </source>
</evidence>
<sequence length="69" mass="7808">MELIFLFLILPIGIALTASYFIALFTRNKLRKTANKNVKVISVITFIGSFLIIVISIYALIAYNIEISR</sequence>
<dbReference type="RefSeq" id="WP_131552188.1">
    <property type="nucleotide sequence ID" value="NZ_SJSK01000001.1"/>
</dbReference>
<accession>A0A4R0N4N1</accession>
<dbReference type="Proteomes" id="UP000292884">
    <property type="component" value="Unassembled WGS sequence"/>
</dbReference>
<organism evidence="2 3">
    <name type="scientific">Pedobacter frigiditerrae</name>
    <dbReference type="NCBI Taxonomy" id="2530452"/>
    <lineage>
        <taxon>Bacteria</taxon>
        <taxon>Pseudomonadati</taxon>
        <taxon>Bacteroidota</taxon>
        <taxon>Sphingobacteriia</taxon>
        <taxon>Sphingobacteriales</taxon>
        <taxon>Sphingobacteriaceae</taxon>
        <taxon>Pedobacter</taxon>
    </lineage>
</organism>
<keyword evidence="3" id="KW-1185">Reference proteome</keyword>
<keyword evidence="1" id="KW-0812">Transmembrane</keyword>
<feature type="transmembrane region" description="Helical" evidence="1">
    <location>
        <begin position="38"/>
        <end position="61"/>
    </location>
</feature>